<dbReference type="Proteomes" id="UP000030694">
    <property type="component" value="Unassembled WGS sequence"/>
</dbReference>
<reference evidence="1 2" key="2">
    <citation type="submission" date="2013-02" db="EMBL/GenBank/DDBJ databases">
        <title>The Genome Sequence of Plasmodium falciparum CAMP/Malaysia.</title>
        <authorList>
            <consortium name="The Broad Institute Genome Sequencing Platform"/>
            <consortium name="The Broad Institute Genome Sequencing Center for Infectious Disease"/>
            <person name="Neafsey D."/>
            <person name="Cheeseman I."/>
            <person name="Volkman S."/>
            <person name="Adams J."/>
            <person name="Walker B."/>
            <person name="Young S.K."/>
            <person name="Zeng Q."/>
            <person name="Gargeya S."/>
            <person name="Fitzgerald M."/>
            <person name="Haas B."/>
            <person name="Abouelleil A."/>
            <person name="Alvarado L."/>
            <person name="Arachchi H.M."/>
            <person name="Berlin A.M."/>
            <person name="Chapman S.B."/>
            <person name="Dewar J."/>
            <person name="Goldberg J."/>
            <person name="Griggs A."/>
            <person name="Gujja S."/>
            <person name="Hansen M."/>
            <person name="Howarth C."/>
            <person name="Imamovic A."/>
            <person name="Larimer J."/>
            <person name="McCowan C."/>
            <person name="Murphy C."/>
            <person name="Neiman D."/>
            <person name="Pearson M."/>
            <person name="Priest M."/>
            <person name="Roberts A."/>
            <person name="Saif S."/>
            <person name="Shea T."/>
            <person name="Sisk P."/>
            <person name="Sykes S."/>
            <person name="Wortman J."/>
            <person name="Nusbaum C."/>
            <person name="Birren B."/>
        </authorList>
    </citation>
    <scope>NUCLEOTIDE SEQUENCE [LARGE SCALE GENOMIC DNA]</scope>
    <source>
        <strain evidence="1 2">CAMP/Malaysia</strain>
    </source>
</reference>
<proteinExistence type="predicted"/>
<dbReference type="AlphaFoldDB" id="A0A024XBY1"/>
<evidence type="ECO:0000313" key="2">
    <source>
        <dbReference type="Proteomes" id="UP000030694"/>
    </source>
</evidence>
<gene>
    <name evidence="1" type="ORF">PFMC_01432</name>
</gene>
<reference evidence="1 2" key="1">
    <citation type="submission" date="2013-02" db="EMBL/GenBank/DDBJ databases">
        <title>The Genome Annotation of Plasmodium falciparum CAMP/Malaysia.</title>
        <authorList>
            <consortium name="The Broad Institute Genome Sequencing Platform"/>
            <consortium name="The Broad Institute Genome Sequencing Center for Infectious Disease"/>
            <person name="Neafsey D."/>
            <person name="Hoffman S."/>
            <person name="Volkman S."/>
            <person name="Rosenthal P."/>
            <person name="Walker B."/>
            <person name="Young S.K."/>
            <person name="Zeng Q."/>
            <person name="Gargeya S."/>
            <person name="Fitzgerald M."/>
            <person name="Haas B."/>
            <person name="Abouelleil A."/>
            <person name="Allen A.W."/>
            <person name="Alvarado L."/>
            <person name="Arachchi H.M."/>
            <person name="Berlin A.M."/>
            <person name="Chapman S.B."/>
            <person name="Gainer-Dewar J."/>
            <person name="Goldberg J."/>
            <person name="Griggs A."/>
            <person name="Gujja S."/>
            <person name="Hansen M."/>
            <person name="Howarth C."/>
            <person name="Imamovic A."/>
            <person name="Ireland A."/>
            <person name="Larimer J."/>
            <person name="McCowan C."/>
            <person name="Murphy C."/>
            <person name="Pearson M."/>
            <person name="Poon T.W."/>
            <person name="Priest M."/>
            <person name="Roberts A."/>
            <person name="Saif S."/>
            <person name="Shea T."/>
            <person name="Sisk P."/>
            <person name="Sykes S."/>
            <person name="Wortman J."/>
            <person name="Nusbaum C."/>
            <person name="Birren B."/>
        </authorList>
    </citation>
    <scope>NUCLEOTIDE SEQUENCE [LARGE SCALE GENOMIC DNA]</scope>
    <source>
        <strain evidence="1 2">CAMP/Malaysia</strain>
    </source>
</reference>
<dbReference type="EMBL" id="KI927492">
    <property type="protein sequence ID" value="ETW62698.1"/>
    <property type="molecule type" value="Genomic_DNA"/>
</dbReference>
<accession>A0A024XBY1</accession>
<sequence length="61" mass="7626">MWKEIFLQVVKLKKLCSYYICYIYINKYHTIHKRRIHTKFINPMANHKIIYVLMIIFHPDN</sequence>
<name>A0A024XBY1_PLAFC</name>
<organism evidence="1 2">
    <name type="scientific">Plasmodium falciparum (isolate Camp / Malaysia)</name>
    <dbReference type="NCBI Taxonomy" id="5835"/>
    <lineage>
        <taxon>Eukaryota</taxon>
        <taxon>Sar</taxon>
        <taxon>Alveolata</taxon>
        <taxon>Apicomplexa</taxon>
        <taxon>Aconoidasida</taxon>
        <taxon>Haemosporida</taxon>
        <taxon>Plasmodiidae</taxon>
        <taxon>Plasmodium</taxon>
        <taxon>Plasmodium (Laverania)</taxon>
    </lineage>
</organism>
<protein>
    <submittedName>
        <fullName evidence="1">Uncharacterized protein</fullName>
    </submittedName>
</protein>
<evidence type="ECO:0000313" key="1">
    <source>
        <dbReference type="EMBL" id="ETW62698.1"/>
    </source>
</evidence>